<evidence type="ECO:0000313" key="13">
    <source>
        <dbReference type="EnsemblPlants" id="AES72909"/>
    </source>
</evidence>
<dbReference type="OMA" id="YIDIRFD"/>
<evidence type="ECO:0000256" key="1">
    <source>
        <dbReference type="ARBA" id="ARBA00001936"/>
    </source>
</evidence>
<evidence type="ECO:0000256" key="9">
    <source>
        <dbReference type="PROSITE-ProRule" id="PRU00266"/>
    </source>
</evidence>
<dbReference type="SMART" id="SM00358">
    <property type="entry name" value="DSRM"/>
    <property type="match status" value="2"/>
</dbReference>
<feature type="domain" description="RNase III" evidence="11">
    <location>
        <begin position="9"/>
        <end position="153"/>
    </location>
</feature>
<evidence type="ECO:0000259" key="10">
    <source>
        <dbReference type="PROSITE" id="PS50137"/>
    </source>
</evidence>
<dbReference type="Gene3D" id="3.30.160.20">
    <property type="match status" value="2"/>
</dbReference>
<dbReference type="GO" id="GO:0046872">
    <property type="term" value="F:metal ion binding"/>
    <property type="evidence" value="ECO:0007669"/>
    <property type="project" value="UniProtKB-KW"/>
</dbReference>
<evidence type="ECO:0000256" key="6">
    <source>
        <dbReference type="ARBA" id="ARBA00022801"/>
    </source>
</evidence>
<keyword evidence="14" id="KW-1185">Reference proteome</keyword>
<dbReference type="SMART" id="SM00535">
    <property type="entry name" value="RIBOc"/>
    <property type="match status" value="1"/>
</dbReference>
<dbReference type="KEGG" id="mtr:11421270"/>
<keyword evidence="4" id="KW-0479">Metal-binding</keyword>
<dbReference type="PANTHER" id="PTHR14950">
    <property type="entry name" value="DICER-RELATED"/>
    <property type="match status" value="1"/>
</dbReference>
<dbReference type="EnsemblPlants" id="AES72909">
    <property type="protein sequence ID" value="AES72909"/>
    <property type="gene ID" value="MTR_3g096700"/>
</dbReference>
<gene>
    <name evidence="13" type="primary">11421270</name>
    <name evidence="12" type="ordered locus">MTR_3g096700</name>
</gene>
<dbReference type="Gene3D" id="1.10.1520.10">
    <property type="entry name" value="Ribonuclease III domain"/>
    <property type="match status" value="1"/>
</dbReference>
<dbReference type="Proteomes" id="UP000002051">
    <property type="component" value="Chromosome 3"/>
</dbReference>
<organism evidence="12 14">
    <name type="scientific">Medicago truncatula</name>
    <name type="common">Barrel medic</name>
    <name type="synonym">Medicago tribuloides</name>
    <dbReference type="NCBI Taxonomy" id="3880"/>
    <lineage>
        <taxon>Eukaryota</taxon>
        <taxon>Viridiplantae</taxon>
        <taxon>Streptophyta</taxon>
        <taxon>Embryophyta</taxon>
        <taxon>Tracheophyta</taxon>
        <taxon>Spermatophyta</taxon>
        <taxon>Magnoliopsida</taxon>
        <taxon>eudicotyledons</taxon>
        <taxon>Gunneridae</taxon>
        <taxon>Pentapetalae</taxon>
        <taxon>rosids</taxon>
        <taxon>fabids</taxon>
        <taxon>Fabales</taxon>
        <taxon>Fabaceae</taxon>
        <taxon>Papilionoideae</taxon>
        <taxon>50 kb inversion clade</taxon>
        <taxon>NPAAA clade</taxon>
        <taxon>Hologalegina</taxon>
        <taxon>IRL clade</taxon>
        <taxon>Trifolieae</taxon>
        <taxon>Medicago</taxon>
    </lineage>
</organism>
<dbReference type="Pfam" id="PF00636">
    <property type="entry name" value="Ribonuclease_3"/>
    <property type="match status" value="1"/>
</dbReference>
<reference evidence="12 14" key="2">
    <citation type="journal article" date="2014" name="BMC Genomics">
        <title>An improved genome release (version Mt4.0) for the model legume Medicago truncatula.</title>
        <authorList>
            <person name="Tang H."/>
            <person name="Krishnakumar V."/>
            <person name="Bidwell S."/>
            <person name="Rosen B."/>
            <person name="Chan A."/>
            <person name="Zhou S."/>
            <person name="Gentzbittel L."/>
            <person name="Childs K.L."/>
            <person name="Yandell M."/>
            <person name="Gundlach H."/>
            <person name="Mayer K.F."/>
            <person name="Schwartz D.C."/>
            <person name="Town C.D."/>
        </authorList>
    </citation>
    <scope>GENOME REANNOTATION</scope>
    <source>
        <strain evidence="13 14">cv. Jemalong A17</strain>
    </source>
</reference>
<accession>G7JC60</accession>
<dbReference type="InterPro" id="IPR014720">
    <property type="entry name" value="dsRBD_dom"/>
</dbReference>
<protein>
    <submittedName>
        <fullName evidence="12">Ribonuclease III domain protein</fullName>
    </submittedName>
</protein>
<dbReference type="SUPFAM" id="SSF69065">
    <property type="entry name" value="RNase III domain-like"/>
    <property type="match status" value="1"/>
</dbReference>
<keyword evidence="5" id="KW-0255">Endonuclease</keyword>
<dbReference type="PaxDb" id="3880-AES72909"/>
<dbReference type="STRING" id="3880.G7JC60"/>
<dbReference type="PROSITE" id="PS50137">
    <property type="entry name" value="DS_RBD"/>
    <property type="match status" value="2"/>
</dbReference>
<evidence type="ECO:0000313" key="14">
    <source>
        <dbReference type="Proteomes" id="UP000002051"/>
    </source>
</evidence>
<dbReference type="CDD" id="cd00593">
    <property type="entry name" value="RIBOc"/>
    <property type="match status" value="1"/>
</dbReference>
<dbReference type="PANTHER" id="PTHR14950:SF49">
    <property type="entry name" value="RIBONUCLEASE 3-LIKE PROTEIN 2-RELATED"/>
    <property type="match status" value="1"/>
</dbReference>
<dbReference type="PROSITE" id="PS50142">
    <property type="entry name" value="RNASE_3_2"/>
    <property type="match status" value="1"/>
</dbReference>
<dbReference type="EMBL" id="CM001219">
    <property type="protein sequence ID" value="AES72909.1"/>
    <property type="molecule type" value="Genomic_DNA"/>
</dbReference>
<dbReference type="HOGENOM" id="CLU_000907_5_0_1"/>
<dbReference type="eggNOG" id="KOG0701">
    <property type="taxonomic scope" value="Eukaryota"/>
</dbReference>
<evidence type="ECO:0000256" key="3">
    <source>
        <dbReference type="ARBA" id="ARBA00022722"/>
    </source>
</evidence>
<keyword evidence="3" id="KW-0540">Nuclease</keyword>
<dbReference type="OrthoDB" id="416741at2759"/>
<evidence type="ECO:0000259" key="11">
    <source>
        <dbReference type="PROSITE" id="PS50142"/>
    </source>
</evidence>
<dbReference type="GO" id="GO:0004525">
    <property type="term" value="F:ribonuclease III activity"/>
    <property type="evidence" value="ECO:0000318"/>
    <property type="project" value="GO_Central"/>
</dbReference>
<dbReference type="GO" id="GO:0003723">
    <property type="term" value="F:RNA binding"/>
    <property type="evidence" value="ECO:0000318"/>
    <property type="project" value="GO_Central"/>
</dbReference>
<keyword evidence="7" id="KW-0460">Magnesium</keyword>
<feature type="domain" description="DRBM" evidence="10">
    <location>
        <begin position="168"/>
        <end position="244"/>
    </location>
</feature>
<dbReference type="InterPro" id="IPR000999">
    <property type="entry name" value="RNase_III_dom"/>
</dbReference>
<dbReference type="GO" id="GO:0005737">
    <property type="term" value="C:cytoplasm"/>
    <property type="evidence" value="ECO:0000318"/>
    <property type="project" value="GO_Central"/>
</dbReference>
<name>G7JC60_MEDTR</name>
<proteinExistence type="predicted"/>
<sequence length="344" mass="38183">MKMKMEDSVAAVEKIIGYTFRNKNLLEEALTHSSYPESVSYERLEFIGDAVLGHAISNHLFLVYTNVDQRQLSLLRSANVSTEKLARAAVSNCLHRYIRLKTHSLAEHIREFAAAVEQEKGRAIVLYGGAVKAPKVLADVVESVAAAVYVDLDFDLKKLWVVIRGLLEPIVTLNDLEQKPQPVTMLYEICHKNGKKVDIRHSRNGDKSTASVYVDGELFAVASSDQKDIAKLDAAKSAVQKLERVLPITTTTPDNCKGLDGTFEIEEPKQKLYALCGRKKWPTPVYSIERDEGTPQNKIFVTSVQVATPDGTLKMLGEEKSRVKDSQNSAASLMIRALLQGQLV</sequence>
<dbReference type="Pfam" id="PF00035">
    <property type="entry name" value="dsrm"/>
    <property type="match status" value="2"/>
</dbReference>
<keyword evidence="8 9" id="KW-0694">RNA-binding</keyword>
<keyword evidence="6" id="KW-0378">Hydrolase</keyword>
<dbReference type="GO" id="GO:0030422">
    <property type="term" value="P:siRNA processing"/>
    <property type="evidence" value="ECO:0000318"/>
    <property type="project" value="GO_Central"/>
</dbReference>
<evidence type="ECO:0000256" key="7">
    <source>
        <dbReference type="ARBA" id="ARBA00022842"/>
    </source>
</evidence>
<dbReference type="FunFam" id="1.10.1520.10:FF:000004">
    <property type="entry name" value="Endoribonuclease dicer-like 1"/>
    <property type="match status" value="1"/>
</dbReference>
<feature type="domain" description="DRBM" evidence="10">
    <location>
        <begin position="267"/>
        <end position="340"/>
    </location>
</feature>
<evidence type="ECO:0000256" key="2">
    <source>
        <dbReference type="ARBA" id="ARBA00001946"/>
    </source>
</evidence>
<evidence type="ECO:0000313" key="12">
    <source>
        <dbReference type="EMBL" id="AES72909.1"/>
    </source>
</evidence>
<evidence type="ECO:0000256" key="5">
    <source>
        <dbReference type="ARBA" id="ARBA00022759"/>
    </source>
</evidence>
<reference evidence="12 14" key="1">
    <citation type="journal article" date="2011" name="Nature">
        <title>The Medicago genome provides insight into the evolution of rhizobial symbioses.</title>
        <authorList>
            <person name="Young N.D."/>
            <person name="Debelle F."/>
            <person name="Oldroyd G.E."/>
            <person name="Geurts R."/>
            <person name="Cannon S.B."/>
            <person name="Udvardi M.K."/>
            <person name="Benedito V.A."/>
            <person name="Mayer K.F."/>
            <person name="Gouzy J."/>
            <person name="Schoof H."/>
            <person name="Van de Peer Y."/>
            <person name="Proost S."/>
            <person name="Cook D.R."/>
            <person name="Meyers B.C."/>
            <person name="Spannagl M."/>
            <person name="Cheung F."/>
            <person name="De Mita S."/>
            <person name="Krishnakumar V."/>
            <person name="Gundlach H."/>
            <person name="Zhou S."/>
            <person name="Mudge J."/>
            <person name="Bharti A.K."/>
            <person name="Murray J.D."/>
            <person name="Naoumkina M.A."/>
            <person name="Rosen B."/>
            <person name="Silverstein K.A."/>
            <person name="Tang H."/>
            <person name="Rombauts S."/>
            <person name="Zhao P.X."/>
            <person name="Zhou P."/>
            <person name="Barbe V."/>
            <person name="Bardou P."/>
            <person name="Bechner M."/>
            <person name="Bellec A."/>
            <person name="Berger A."/>
            <person name="Berges H."/>
            <person name="Bidwell S."/>
            <person name="Bisseling T."/>
            <person name="Choisne N."/>
            <person name="Couloux A."/>
            <person name="Denny R."/>
            <person name="Deshpande S."/>
            <person name="Dai X."/>
            <person name="Doyle J.J."/>
            <person name="Dudez A.M."/>
            <person name="Farmer A.D."/>
            <person name="Fouteau S."/>
            <person name="Franken C."/>
            <person name="Gibelin C."/>
            <person name="Gish J."/>
            <person name="Goldstein S."/>
            <person name="Gonzalez A.J."/>
            <person name="Green P.J."/>
            <person name="Hallab A."/>
            <person name="Hartog M."/>
            <person name="Hua A."/>
            <person name="Humphray S.J."/>
            <person name="Jeong D.H."/>
            <person name="Jing Y."/>
            <person name="Jocker A."/>
            <person name="Kenton S.M."/>
            <person name="Kim D.J."/>
            <person name="Klee K."/>
            <person name="Lai H."/>
            <person name="Lang C."/>
            <person name="Lin S."/>
            <person name="Macmil S.L."/>
            <person name="Magdelenat G."/>
            <person name="Matthews L."/>
            <person name="McCorrison J."/>
            <person name="Monaghan E.L."/>
            <person name="Mun J.H."/>
            <person name="Najar F.Z."/>
            <person name="Nicholson C."/>
            <person name="Noirot C."/>
            <person name="O'Bleness M."/>
            <person name="Paule C.R."/>
            <person name="Poulain J."/>
            <person name="Prion F."/>
            <person name="Qin B."/>
            <person name="Qu C."/>
            <person name="Retzel E.F."/>
            <person name="Riddle C."/>
            <person name="Sallet E."/>
            <person name="Samain S."/>
            <person name="Samson N."/>
            <person name="Sanders I."/>
            <person name="Saurat O."/>
            <person name="Scarpelli C."/>
            <person name="Schiex T."/>
            <person name="Segurens B."/>
            <person name="Severin A.J."/>
            <person name="Sherrier D.J."/>
            <person name="Shi R."/>
            <person name="Sims S."/>
            <person name="Singer S.R."/>
            <person name="Sinharoy S."/>
            <person name="Sterck L."/>
            <person name="Viollet A."/>
            <person name="Wang B.B."/>
            <person name="Wang K."/>
            <person name="Wang M."/>
            <person name="Wang X."/>
            <person name="Warfsmann J."/>
            <person name="Weissenbach J."/>
            <person name="White D.D."/>
            <person name="White J.D."/>
            <person name="Wiley G.B."/>
            <person name="Wincker P."/>
            <person name="Xing Y."/>
            <person name="Yang L."/>
            <person name="Yao Z."/>
            <person name="Ying F."/>
            <person name="Zhai J."/>
            <person name="Zhou L."/>
            <person name="Zuber A."/>
            <person name="Denarie J."/>
            <person name="Dixon R.A."/>
            <person name="May G.D."/>
            <person name="Schwartz D.C."/>
            <person name="Rogers J."/>
            <person name="Quetier F."/>
            <person name="Town C.D."/>
            <person name="Roe B.A."/>
        </authorList>
    </citation>
    <scope>NUCLEOTIDE SEQUENCE [LARGE SCALE GENOMIC DNA]</scope>
    <source>
        <strain evidence="12">A17</strain>
        <strain evidence="13 14">cv. Jemalong A17</strain>
    </source>
</reference>
<dbReference type="ExpressionAtlas" id="G7JC60">
    <property type="expression patterns" value="differential"/>
</dbReference>
<reference evidence="13" key="3">
    <citation type="submission" date="2015-04" db="UniProtKB">
        <authorList>
            <consortium name="EnsemblPlants"/>
        </authorList>
    </citation>
    <scope>IDENTIFICATION</scope>
    <source>
        <strain evidence="13">cv. Jemalong A17</strain>
    </source>
</reference>
<dbReference type="InterPro" id="IPR036389">
    <property type="entry name" value="RNase_III_sf"/>
</dbReference>
<dbReference type="AlphaFoldDB" id="G7JC60"/>
<evidence type="ECO:0000256" key="4">
    <source>
        <dbReference type="ARBA" id="ARBA00022723"/>
    </source>
</evidence>
<comment type="cofactor">
    <cofactor evidence="2">
        <name>Mg(2+)</name>
        <dbReference type="ChEBI" id="CHEBI:18420"/>
    </cofactor>
</comment>
<dbReference type="SUPFAM" id="SSF54768">
    <property type="entry name" value="dsRNA-binding domain-like"/>
    <property type="match status" value="2"/>
</dbReference>
<evidence type="ECO:0000256" key="8">
    <source>
        <dbReference type="ARBA" id="ARBA00022884"/>
    </source>
</evidence>
<comment type="cofactor">
    <cofactor evidence="1">
        <name>Mn(2+)</name>
        <dbReference type="ChEBI" id="CHEBI:29035"/>
    </cofactor>
</comment>
<dbReference type="GO" id="GO:0005634">
    <property type="term" value="C:nucleus"/>
    <property type="evidence" value="ECO:0000318"/>
    <property type="project" value="GO_Central"/>
</dbReference>